<feature type="transmembrane region" description="Helical" evidence="1">
    <location>
        <begin position="15"/>
        <end position="36"/>
    </location>
</feature>
<feature type="transmembrane region" description="Helical" evidence="1">
    <location>
        <begin position="81"/>
        <end position="102"/>
    </location>
</feature>
<accession>A0A4R5TPC0</accession>
<reference evidence="2 3" key="1">
    <citation type="submission" date="2019-03" db="EMBL/GenBank/DDBJ databases">
        <title>Luteimonas zhaokaii sp.nov., isolated from the rectal contents of Plateau pika in Yushu, Qinghai Province, China.</title>
        <authorList>
            <person name="Zhang G."/>
        </authorList>
    </citation>
    <scope>NUCLEOTIDE SEQUENCE [LARGE SCALE GENOMIC DNA]</scope>
    <source>
        <strain evidence="2 3">B9</strain>
    </source>
</reference>
<keyword evidence="1" id="KW-0472">Membrane</keyword>
<sequence length="202" mass="23564">MDTSHLASHSTDLFFHIRVLMGIVVGLAFTHLLRGLARMIEAPGERRVYWVHLVWVASMLLFLVHFWWWEFGLSGIVRWRFDMYVFITGYALLLYLLCALVLPERMADHSDYRDYFYSRRRWFFGALALAYLVDFGDTWMKGAAYFHAFGNEYVVRNIAYIVASLVAIATRNPVYHGTFAVAGLLYQLAWIARQFETLRQGA</sequence>
<comment type="caution">
    <text evidence="2">The sequence shown here is derived from an EMBL/GenBank/DDBJ whole genome shotgun (WGS) entry which is preliminary data.</text>
</comment>
<feature type="transmembrane region" description="Helical" evidence="1">
    <location>
        <begin position="122"/>
        <end position="140"/>
    </location>
</feature>
<gene>
    <name evidence="2" type="ORF">E2F46_17150</name>
</gene>
<dbReference type="OrthoDB" id="9803673at2"/>
<feature type="transmembrane region" description="Helical" evidence="1">
    <location>
        <begin position="48"/>
        <end position="69"/>
    </location>
</feature>
<dbReference type="RefSeq" id="WP_133323805.1">
    <property type="nucleotide sequence ID" value="NZ_SMTF01000027.1"/>
</dbReference>
<protein>
    <submittedName>
        <fullName evidence="2">Uncharacterized protein</fullName>
    </submittedName>
</protein>
<name>A0A4R5TPC0_9GAMM</name>
<evidence type="ECO:0000256" key="1">
    <source>
        <dbReference type="SAM" id="Phobius"/>
    </source>
</evidence>
<dbReference type="AlphaFoldDB" id="A0A4R5TPC0"/>
<evidence type="ECO:0000313" key="3">
    <source>
        <dbReference type="Proteomes" id="UP000294796"/>
    </source>
</evidence>
<proteinExistence type="predicted"/>
<keyword evidence="1" id="KW-1133">Transmembrane helix</keyword>
<keyword evidence="3" id="KW-1185">Reference proteome</keyword>
<dbReference type="Proteomes" id="UP000294796">
    <property type="component" value="Unassembled WGS sequence"/>
</dbReference>
<feature type="transmembrane region" description="Helical" evidence="1">
    <location>
        <begin position="174"/>
        <end position="192"/>
    </location>
</feature>
<organism evidence="2 3">
    <name type="scientific">Luteimonas aestuarii</name>
    <dbReference type="NCBI Taxonomy" id="453837"/>
    <lineage>
        <taxon>Bacteria</taxon>
        <taxon>Pseudomonadati</taxon>
        <taxon>Pseudomonadota</taxon>
        <taxon>Gammaproteobacteria</taxon>
        <taxon>Lysobacterales</taxon>
        <taxon>Lysobacteraceae</taxon>
        <taxon>Luteimonas</taxon>
    </lineage>
</organism>
<evidence type="ECO:0000313" key="2">
    <source>
        <dbReference type="EMBL" id="TDK18868.1"/>
    </source>
</evidence>
<dbReference type="EMBL" id="SMTF01000027">
    <property type="protein sequence ID" value="TDK18868.1"/>
    <property type="molecule type" value="Genomic_DNA"/>
</dbReference>
<keyword evidence="1" id="KW-0812">Transmembrane</keyword>